<dbReference type="STRING" id="592015.HMPREF1705_04612"/>
<evidence type="ECO:0000313" key="4">
    <source>
        <dbReference type="EMBL" id="KRT35338.1"/>
    </source>
</evidence>
<dbReference type="OrthoDB" id="9792335at2"/>
<evidence type="ECO:0000256" key="2">
    <source>
        <dbReference type="ARBA" id="ARBA00022801"/>
    </source>
</evidence>
<sequence>MNDERFDRLAGELLRLIEIPSPSGNEGPILEYLEKRLQFLDLPSKRQMITENMGNLVFNPGSKVLFDLHVDTVPEIMEGIKCSPYLDGDLVYGRGASDIKGSIASLIIALEDYAQITKGDVDFPASIVFTVDEEQGGRGACEAVNLKPEEVIVFEPTELDICTMEAGAIGVRLNFSGRPAHGSDFEAGENAITKAIEFLSKLKELPFLEGEHPRIGEAGFNVQALFGGSADELVIPSRSEMYVDFRLLPEVDHREAEIQLRQFFEENGVDYEIDDVSPSFRLDDEVPIARKLKEVASAKLGLSLQTGAFKSWSDAEPYVTAGIPAIVFGPGKLSISHTPFEHISLGEMDVASRILTAFLVSLTDISRDELNISRVR</sequence>
<protein>
    <submittedName>
        <fullName evidence="4">Peptidase dimerization domain protein</fullName>
    </submittedName>
</protein>
<organism evidence="4 5">
    <name type="scientific">Acetomicrobium hydrogeniformans ATCC BAA-1850</name>
    <dbReference type="NCBI Taxonomy" id="592015"/>
    <lineage>
        <taxon>Bacteria</taxon>
        <taxon>Thermotogati</taxon>
        <taxon>Synergistota</taxon>
        <taxon>Synergistia</taxon>
        <taxon>Synergistales</taxon>
        <taxon>Acetomicrobiaceae</taxon>
        <taxon>Acetomicrobium</taxon>
    </lineage>
</organism>
<dbReference type="InterPro" id="IPR050072">
    <property type="entry name" value="Peptidase_M20A"/>
</dbReference>
<dbReference type="PANTHER" id="PTHR43808">
    <property type="entry name" value="ACETYLORNITHINE DEACETYLASE"/>
    <property type="match status" value="1"/>
</dbReference>
<dbReference type="SUPFAM" id="SSF53187">
    <property type="entry name" value="Zn-dependent exopeptidases"/>
    <property type="match status" value="1"/>
</dbReference>
<evidence type="ECO:0000259" key="3">
    <source>
        <dbReference type="Pfam" id="PF07687"/>
    </source>
</evidence>
<dbReference type="AlphaFoldDB" id="A0A0T5XAH9"/>
<dbReference type="InterPro" id="IPR011650">
    <property type="entry name" value="Peptidase_M20_dimer"/>
</dbReference>
<keyword evidence="2" id="KW-0378">Hydrolase</keyword>
<keyword evidence="5" id="KW-1185">Reference proteome</keyword>
<dbReference type="eggNOG" id="COG0624">
    <property type="taxonomic scope" value="Bacteria"/>
</dbReference>
<reference evidence="5" key="1">
    <citation type="submission" date="2012-09" db="EMBL/GenBank/DDBJ databases">
        <authorList>
            <person name="Weinstock G."/>
            <person name="Sodergren E."/>
            <person name="Clifton S."/>
            <person name="Fulton L."/>
            <person name="Fulton B."/>
            <person name="Courtney L."/>
            <person name="Fronick C."/>
            <person name="Harrison M."/>
            <person name="Strong C."/>
            <person name="Farmer C."/>
            <person name="Delehaunty K."/>
            <person name="Markovic C."/>
            <person name="Hall O."/>
            <person name="Minx P."/>
            <person name="Tomlinson C."/>
            <person name="Mitreva M."/>
            <person name="Nelson J."/>
            <person name="Hou S."/>
            <person name="Wollam A."/>
            <person name="Pepin K.H."/>
            <person name="Johnson M."/>
            <person name="Bhonagiri V."/>
            <person name="Nash W.E."/>
            <person name="Suruliraj S."/>
            <person name="Warren W."/>
            <person name="Chinwalla A."/>
            <person name="Mardis E.R."/>
            <person name="Wilson R.K."/>
        </authorList>
    </citation>
    <scope>NUCLEOTIDE SEQUENCE [LARGE SCALE GENOMIC DNA]</scope>
    <source>
        <strain evidence="5">OS1</strain>
    </source>
</reference>
<dbReference type="Pfam" id="PF01546">
    <property type="entry name" value="Peptidase_M20"/>
    <property type="match status" value="1"/>
</dbReference>
<gene>
    <name evidence="4" type="ORF">HMPREF1705_04612</name>
</gene>
<dbReference type="RefSeq" id="WP_009202026.1">
    <property type="nucleotide sequence ID" value="NZ_ACJX03000001.1"/>
</dbReference>
<dbReference type="Gene3D" id="3.30.70.360">
    <property type="match status" value="1"/>
</dbReference>
<name>A0A0T5XAH9_9BACT</name>
<feature type="domain" description="Peptidase M20 dimerisation" evidence="3">
    <location>
        <begin position="165"/>
        <end position="271"/>
    </location>
</feature>
<dbReference type="PANTHER" id="PTHR43808:SF31">
    <property type="entry name" value="N-ACETYL-L-CITRULLINE DEACETYLASE"/>
    <property type="match status" value="1"/>
</dbReference>
<dbReference type="SUPFAM" id="SSF55031">
    <property type="entry name" value="Bacterial exopeptidase dimerisation domain"/>
    <property type="match status" value="1"/>
</dbReference>
<dbReference type="Gene3D" id="3.40.630.10">
    <property type="entry name" value="Zn peptidases"/>
    <property type="match status" value="1"/>
</dbReference>
<dbReference type="InterPro" id="IPR036264">
    <property type="entry name" value="Bact_exopeptidase_dim_dom"/>
</dbReference>
<dbReference type="EMBL" id="ACJX03000001">
    <property type="protein sequence ID" value="KRT35338.1"/>
    <property type="molecule type" value="Genomic_DNA"/>
</dbReference>
<dbReference type="Pfam" id="PF07687">
    <property type="entry name" value="M20_dimer"/>
    <property type="match status" value="1"/>
</dbReference>
<dbReference type="InterPro" id="IPR002933">
    <property type="entry name" value="Peptidase_M20"/>
</dbReference>
<evidence type="ECO:0000313" key="5">
    <source>
        <dbReference type="Proteomes" id="UP000005273"/>
    </source>
</evidence>
<comment type="caution">
    <text evidence="4">The sequence shown here is derived from an EMBL/GenBank/DDBJ whole genome shotgun (WGS) entry which is preliminary data.</text>
</comment>
<dbReference type="GO" id="GO:0006526">
    <property type="term" value="P:L-arginine biosynthetic process"/>
    <property type="evidence" value="ECO:0007669"/>
    <property type="project" value="TreeGrafter"/>
</dbReference>
<keyword evidence="1" id="KW-0479">Metal-binding</keyword>
<proteinExistence type="predicted"/>
<dbReference type="Proteomes" id="UP000005273">
    <property type="component" value="Unassembled WGS sequence"/>
</dbReference>
<evidence type="ECO:0000256" key="1">
    <source>
        <dbReference type="ARBA" id="ARBA00022723"/>
    </source>
</evidence>
<accession>A0A0T5XAH9</accession>
<dbReference type="GO" id="GO:0046872">
    <property type="term" value="F:metal ion binding"/>
    <property type="evidence" value="ECO:0007669"/>
    <property type="project" value="UniProtKB-KW"/>
</dbReference>
<dbReference type="GO" id="GO:0008777">
    <property type="term" value="F:acetylornithine deacetylase activity"/>
    <property type="evidence" value="ECO:0007669"/>
    <property type="project" value="TreeGrafter"/>
</dbReference>